<keyword evidence="5" id="KW-0804">Transcription</keyword>
<evidence type="ECO:0000256" key="4">
    <source>
        <dbReference type="ARBA" id="ARBA00023125"/>
    </source>
</evidence>
<dbReference type="EMBL" id="MFFU01000025">
    <property type="protein sequence ID" value="OGF19151.1"/>
    <property type="molecule type" value="Genomic_DNA"/>
</dbReference>
<keyword evidence="4" id="KW-0238">DNA-binding</keyword>
<evidence type="ECO:0008006" key="10">
    <source>
        <dbReference type="Google" id="ProtNLM"/>
    </source>
</evidence>
<dbReference type="InterPro" id="IPR007627">
    <property type="entry name" value="RNA_pol_sigma70_r2"/>
</dbReference>
<dbReference type="InterPro" id="IPR013325">
    <property type="entry name" value="RNA_pol_sigma_r2"/>
</dbReference>
<name>A0A1F5RYK3_9BACT</name>
<dbReference type="CDD" id="cd06171">
    <property type="entry name" value="Sigma70_r4"/>
    <property type="match status" value="1"/>
</dbReference>
<gene>
    <name evidence="8" type="ORF">A3D54_02820</name>
</gene>
<accession>A0A1F5RYK3</accession>
<sequence length="183" mass="21415">MLKSGSLQEKILVGRLKLKDKEAFSHLYDFYLDKIYRFIYFKVTSVSEAEDLTSQTFLKIWQLALEGKIKVNESFQSLLYKVARNLVIDYYRSSNREKNKISLEEATHIAEADAHLDQAADVKIEMEIIGRRLKKLKSEYQEIIILHFINELTIKEIANILEKKRGNIRVTLHRALKALRDAQ</sequence>
<comment type="caution">
    <text evidence="8">The sequence shown here is derived from an EMBL/GenBank/DDBJ whole genome shotgun (WGS) entry which is preliminary data.</text>
</comment>
<dbReference type="Pfam" id="PF04542">
    <property type="entry name" value="Sigma70_r2"/>
    <property type="match status" value="1"/>
</dbReference>
<dbReference type="SUPFAM" id="SSF88946">
    <property type="entry name" value="Sigma2 domain of RNA polymerase sigma factors"/>
    <property type="match status" value="1"/>
</dbReference>
<dbReference type="GO" id="GO:0003677">
    <property type="term" value="F:DNA binding"/>
    <property type="evidence" value="ECO:0007669"/>
    <property type="project" value="UniProtKB-KW"/>
</dbReference>
<evidence type="ECO:0000313" key="9">
    <source>
        <dbReference type="Proteomes" id="UP000177691"/>
    </source>
</evidence>
<reference evidence="8 9" key="1">
    <citation type="journal article" date="2016" name="Nat. Commun.">
        <title>Thousands of microbial genomes shed light on interconnected biogeochemical processes in an aquifer system.</title>
        <authorList>
            <person name="Anantharaman K."/>
            <person name="Brown C.T."/>
            <person name="Hug L.A."/>
            <person name="Sharon I."/>
            <person name="Castelle C.J."/>
            <person name="Probst A.J."/>
            <person name="Thomas B.C."/>
            <person name="Singh A."/>
            <person name="Wilkins M.J."/>
            <person name="Karaoz U."/>
            <person name="Brodie E.L."/>
            <person name="Williams K.H."/>
            <person name="Hubbard S.S."/>
            <person name="Banfield J.F."/>
        </authorList>
    </citation>
    <scope>NUCLEOTIDE SEQUENCE [LARGE SCALE GENOMIC DNA]</scope>
</reference>
<dbReference type="AlphaFoldDB" id="A0A1F5RYK3"/>
<dbReference type="Gene3D" id="1.10.10.10">
    <property type="entry name" value="Winged helix-like DNA-binding domain superfamily/Winged helix DNA-binding domain"/>
    <property type="match status" value="1"/>
</dbReference>
<dbReference type="InterPro" id="IPR013249">
    <property type="entry name" value="RNA_pol_sigma70_r4_t2"/>
</dbReference>
<proteinExistence type="inferred from homology"/>
<evidence type="ECO:0000313" key="8">
    <source>
        <dbReference type="EMBL" id="OGF19151.1"/>
    </source>
</evidence>
<feature type="domain" description="RNA polymerase sigma-70 region 2" evidence="6">
    <location>
        <begin position="27"/>
        <end position="96"/>
    </location>
</feature>
<dbReference type="InterPro" id="IPR039425">
    <property type="entry name" value="RNA_pol_sigma-70-like"/>
</dbReference>
<dbReference type="GO" id="GO:0016987">
    <property type="term" value="F:sigma factor activity"/>
    <property type="evidence" value="ECO:0007669"/>
    <property type="project" value="UniProtKB-KW"/>
</dbReference>
<dbReference type="PANTHER" id="PTHR43133">
    <property type="entry name" value="RNA POLYMERASE ECF-TYPE SIGMA FACTO"/>
    <property type="match status" value="1"/>
</dbReference>
<dbReference type="Gene3D" id="1.10.1740.10">
    <property type="match status" value="1"/>
</dbReference>
<dbReference type="InterPro" id="IPR014284">
    <property type="entry name" value="RNA_pol_sigma-70_dom"/>
</dbReference>
<evidence type="ECO:0000256" key="1">
    <source>
        <dbReference type="ARBA" id="ARBA00010641"/>
    </source>
</evidence>
<dbReference type="InterPro" id="IPR013324">
    <property type="entry name" value="RNA_pol_sigma_r3/r4-like"/>
</dbReference>
<dbReference type="InterPro" id="IPR036388">
    <property type="entry name" value="WH-like_DNA-bd_sf"/>
</dbReference>
<evidence type="ECO:0000256" key="2">
    <source>
        <dbReference type="ARBA" id="ARBA00023015"/>
    </source>
</evidence>
<evidence type="ECO:0000256" key="3">
    <source>
        <dbReference type="ARBA" id="ARBA00023082"/>
    </source>
</evidence>
<dbReference type="Pfam" id="PF08281">
    <property type="entry name" value="Sigma70_r4_2"/>
    <property type="match status" value="1"/>
</dbReference>
<dbReference type="PANTHER" id="PTHR43133:SF8">
    <property type="entry name" value="RNA POLYMERASE SIGMA FACTOR HI_1459-RELATED"/>
    <property type="match status" value="1"/>
</dbReference>
<evidence type="ECO:0000259" key="6">
    <source>
        <dbReference type="Pfam" id="PF04542"/>
    </source>
</evidence>
<evidence type="ECO:0000256" key="5">
    <source>
        <dbReference type="ARBA" id="ARBA00023163"/>
    </source>
</evidence>
<keyword evidence="3" id="KW-0731">Sigma factor</keyword>
<organism evidence="8 9">
    <name type="scientific">Candidatus Falkowbacteria bacterium RIFCSPHIGHO2_02_FULL_45_15</name>
    <dbReference type="NCBI Taxonomy" id="1797987"/>
    <lineage>
        <taxon>Bacteria</taxon>
        <taxon>Candidatus Falkowiibacteriota</taxon>
    </lineage>
</organism>
<comment type="similarity">
    <text evidence="1">Belongs to the sigma-70 factor family. ECF subfamily.</text>
</comment>
<evidence type="ECO:0000259" key="7">
    <source>
        <dbReference type="Pfam" id="PF08281"/>
    </source>
</evidence>
<dbReference type="Proteomes" id="UP000177691">
    <property type="component" value="Unassembled WGS sequence"/>
</dbReference>
<dbReference type="GO" id="GO:0006352">
    <property type="term" value="P:DNA-templated transcription initiation"/>
    <property type="evidence" value="ECO:0007669"/>
    <property type="project" value="InterPro"/>
</dbReference>
<protein>
    <recommendedName>
        <fullName evidence="10">RNA polymerase sigma factor 70 region 4 type 2 domain-containing protein</fullName>
    </recommendedName>
</protein>
<feature type="domain" description="RNA polymerase sigma factor 70 region 4 type 2" evidence="7">
    <location>
        <begin position="127"/>
        <end position="179"/>
    </location>
</feature>
<keyword evidence="2" id="KW-0805">Transcription regulation</keyword>
<dbReference type="SUPFAM" id="SSF88659">
    <property type="entry name" value="Sigma3 and sigma4 domains of RNA polymerase sigma factors"/>
    <property type="match status" value="1"/>
</dbReference>
<dbReference type="NCBIfam" id="TIGR02937">
    <property type="entry name" value="sigma70-ECF"/>
    <property type="match status" value="1"/>
</dbReference>